<sequence length="241" mass="27245">MQIFLLHFAGGNCYSFDFLRKQMDKDMKFLPLELPGRGKRYRESLLADKPSAIKDYVAAIRRQRNKEAYLIYGHSMGATLGLSVVKELEVLGDPPIALIVSGNAGPGLKYHEGPKRYLMNDEDFLQELVKLGGVPQEFLESAELYEHFAPILRADFETLEKDEDFEAGTKIQAPIYAIMGDEEKLADRIDNWKNFTLGHFDKQVLPGNHFFIHQHAAAIAAIIKQCCMKYSSPNSIVRCSS</sequence>
<accession>A0ABS7GHJ0</accession>
<keyword evidence="4" id="KW-1185">Reference proteome</keyword>
<reference evidence="3 4" key="1">
    <citation type="submission" date="2021-08" db="EMBL/GenBank/DDBJ databases">
        <title>The genome sequence of Chitinophaga sp. B61.</title>
        <authorList>
            <person name="Zhang X."/>
        </authorList>
    </citation>
    <scope>NUCLEOTIDE SEQUENCE [LARGE SCALE GENOMIC DNA]</scope>
    <source>
        <strain evidence="3 4">B61</strain>
    </source>
</reference>
<dbReference type="SUPFAM" id="SSF53474">
    <property type="entry name" value="alpha/beta-Hydrolases"/>
    <property type="match status" value="1"/>
</dbReference>
<dbReference type="GO" id="GO:0016787">
    <property type="term" value="F:hydrolase activity"/>
    <property type="evidence" value="ECO:0007669"/>
    <property type="project" value="UniProtKB-KW"/>
</dbReference>
<dbReference type="PANTHER" id="PTHR11487:SF0">
    <property type="entry name" value="S-ACYL FATTY ACID SYNTHASE THIOESTERASE, MEDIUM CHAIN"/>
    <property type="match status" value="1"/>
</dbReference>
<dbReference type="EMBL" id="JAICCF010000004">
    <property type="protein sequence ID" value="MBW8687173.1"/>
    <property type="molecule type" value="Genomic_DNA"/>
</dbReference>
<evidence type="ECO:0000256" key="1">
    <source>
        <dbReference type="ARBA" id="ARBA00007169"/>
    </source>
</evidence>
<proteinExistence type="inferred from homology"/>
<dbReference type="Pfam" id="PF00975">
    <property type="entry name" value="Thioesterase"/>
    <property type="match status" value="1"/>
</dbReference>
<evidence type="ECO:0000313" key="4">
    <source>
        <dbReference type="Proteomes" id="UP000812961"/>
    </source>
</evidence>
<name>A0ABS7GHJ0_9BACT</name>
<gene>
    <name evidence="3" type="ORF">K1Y79_22740</name>
</gene>
<dbReference type="Gene3D" id="3.40.50.1820">
    <property type="entry name" value="alpha/beta hydrolase"/>
    <property type="match status" value="1"/>
</dbReference>
<organism evidence="3 4">
    <name type="scientific">Chitinophaga rhizophila</name>
    <dbReference type="NCBI Taxonomy" id="2866212"/>
    <lineage>
        <taxon>Bacteria</taxon>
        <taxon>Pseudomonadati</taxon>
        <taxon>Bacteroidota</taxon>
        <taxon>Chitinophagia</taxon>
        <taxon>Chitinophagales</taxon>
        <taxon>Chitinophagaceae</taxon>
        <taxon>Chitinophaga</taxon>
    </lineage>
</organism>
<dbReference type="Proteomes" id="UP000812961">
    <property type="component" value="Unassembled WGS sequence"/>
</dbReference>
<dbReference type="InterPro" id="IPR012223">
    <property type="entry name" value="TEII"/>
</dbReference>
<protein>
    <submittedName>
        <fullName evidence="3">Alpha/beta fold hydrolase</fullName>
    </submittedName>
</protein>
<comment type="similarity">
    <text evidence="1">Belongs to the thioesterase family.</text>
</comment>
<keyword evidence="3" id="KW-0378">Hydrolase</keyword>
<feature type="domain" description="Thioesterase" evidence="2">
    <location>
        <begin position="2"/>
        <end position="224"/>
    </location>
</feature>
<dbReference type="InterPro" id="IPR001031">
    <property type="entry name" value="Thioesterase"/>
</dbReference>
<evidence type="ECO:0000259" key="2">
    <source>
        <dbReference type="Pfam" id="PF00975"/>
    </source>
</evidence>
<dbReference type="InterPro" id="IPR029058">
    <property type="entry name" value="AB_hydrolase_fold"/>
</dbReference>
<dbReference type="RefSeq" id="WP_220252496.1">
    <property type="nucleotide sequence ID" value="NZ_JAICCF010000004.1"/>
</dbReference>
<evidence type="ECO:0000313" key="3">
    <source>
        <dbReference type="EMBL" id="MBW8687173.1"/>
    </source>
</evidence>
<dbReference type="PANTHER" id="PTHR11487">
    <property type="entry name" value="THIOESTERASE"/>
    <property type="match status" value="1"/>
</dbReference>
<comment type="caution">
    <text evidence="3">The sequence shown here is derived from an EMBL/GenBank/DDBJ whole genome shotgun (WGS) entry which is preliminary data.</text>
</comment>